<gene>
    <name evidence="10" type="ORF">MVEN_00555400</name>
</gene>
<keyword evidence="4" id="KW-0805">Transcription regulation</keyword>
<evidence type="ECO:0000256" key="2">
    <source>
        <dbReference type="ARBA" id="ARBA00010289"/>
    </source>
</evidence>
<evidence type="ECO:0000256" key="1">
    <source>
        <dbReference type="ARBA" id="ARBA00004123"/>
    </source>
</evidence>
<dbReference type="PANTHER" id="PTHR46567">
    <property type="entry name" value="MEDIATOR OF RNA POLYMERASE II TRANSCRIPTION SUBUNIT 12"/>
    <property type="match status" value="1"/>
</dbReference>
<evidence type="ECO:0000256" key="5">
    <source>
        <dbReference type="ARBA" id="ARBA00023163"/>
    </source>
</evidence>
<keyword evidence="11" id="KW-1185">Reference proteome</keyword>
<sequence>MMRKSRTRCLILRSMGYSGCPGRLLCVRSHCKLSGGNSMRDPQQLPLYESHPPDWLGKTHASADLGYSGFHPPRPGQDEDVLTTENVRNGFILPQFVDAERFSAKEVIHETIRAGNALHKLEELMNDVFSRRADRVAPIPPSTFRMPTRVTLNDAKRQSWLADLANPDVPLYKLGKSVPHGAKGHDLLDLLQSNRVAIPRAVWFLRVLGANETAGLRNKPSYNPTQYSIDWANVVTSYMKKQLADIALPSAPRPGLNIKQTFKGVLADADTRERWISRFSYSLELLRPFYSEGLVDSRTFLVWLVQQMGVSNLAQVGFLVRLADEYLDGIMKSRPLARPFIDASLCKLSEVYKATYLLLIWAYSGIPQIRSSATQEFLVGTEALLKVLLQRVCLSLPDAFVSPGMWTSHATLLAEGLTENVMDHSPDLHIEQNSRDLQQLSLNQFADIKRRNEAMLFTNLPSHVSARLRTVVSDVQLLNSISNKTDMASVTFFSTDHLDDRLVFIDKLQMLLTWSVTPLQFGDHRPFAAVTLIRNWRAKVGDRATRRDFAGPDEFLQDQLFDWLDTSDIAGDSQNLHAIATLYGKLVKDDLFSYAGYIQRLVARGESGLSYSEGDGSRHRNLLRCIPLYNSTSSLTSQRKVTLYGARARETPEDLHEREIRKDIRALLPELFNGATSSSLPISMPDLLEKCSSLISAPRFEQVRIFRSWLLPIVQKRITEVTQDHSRMDQPDLLRWYSVCMELTVTTKCFSSALELIICALRHSATVDLLTAVIDTLHRFTCIWTCMNATGTIVNALFSAHQRWKKTRGGEFRALLNLLVEFDDGRYLDEASRSHVNTDISSFTLALRPYSDRPEPVPDVLPEILLLADDPNGDASSILASSLWIKYRMSVDWAWKVWDNTVASLRQIPFMSPEMSNRRICALRYASFLWHVDQHLPKGLDEEVLQWFLGPGKNEVAALEADAWDVLTVVLLHLSVHGALQTTTILQGLVYPAWQLGASASNAQQGQSREVLLRAVNALFQQLLLQEDGGREDGAPVDLLELQRIRTRQQAVYREPHFLLLVSSVPLLVSLESNENLSEDIRKDLASLRLTLSEHDDFRHGAFRNLDAIRETFEHSLQVEEADENRAKSMVAALRVILSDPSDDDAVELSSWPDVTSLLSPWKLAATSIHLQFILRQMGRALSCEGTHAAAQASLDKLILMIFHHSMTSEEAYFVAQMARGTEGVVAGKFINNGLKTVTEILRDLSMTSKKSLNDGFERAGELLRVIAYVAEPLRAAGSQLPALDSAIQDEFFEVLNDKFVKVEQSLAVNDAELSLDSELTHAAISLSRLLQFHLGFPVIWTPKIKELSISLSGTIFRLVLLHGSGNRLDLGAYSLLVDTLYYLLDELTLNAKTPAFDPFAYAPSILPSDIPSDFPREYRNQVQALLRHLPPTAVVSQLATSHRDASGQLLHDAPVLNRPWEWIENLGEPAALDPKEEEKDHVMKNSGSLSLEVFGARMTGDDILQGDDERIQANIRTFQDGLSADAMFKRDWRETRMEPEVAAFVDPSMGRLRSETNMLGGAGSAQSIQGRLDKRTVARTSPASSVLSRSSAHGSAGSRRPSPSQSSLNRSSTSTETAEAEGSTSSSSRKTGTKRKAPTSDDETTLEGSSRGKKPKPKAIPAKTRAKKR</sequence>
<keyword evidence="5" id="KW-0804">Transcription</keyword>
<evidence type="ECO:0000256" key="6">
    <source>
        <dbReference type="ARBA" id="ARBA00023242"/>
    </source>
</evidence>
<dbReference type="GO" id="GO:0003712">
    <property type="term" value="F:transcription coregulator activity"/>
    <property type="evidence" value="ECO:0007669"/>
    <property type="project" value="InterPro"/>
</dbReference>
<evidence type="ECO:0000256" key="7">
    <source>
        <dbReference type="ARBA" id="ARBA00032010"/>
    </source>
</evidence>
<dbReference type="Proteomes" id="UP000620124">
    <property type="component" value="Unassembled WGS sequence"/>
</dbReference>
<name>A0A8H7D7C3_9AGAR</name>
<dbReference type="Pfam" id="PF09497">
    <property type="entry name" value="Med12"/>
    <property type="match status" value="1"/>
</dbReference>
<proteinExistence type="inferred from homology"/>
<evidence type="ECO:0000313" key="11">
    <source>
        <dbReference type="Proteomes" id="UP000620124"/>
    </source>
</evidence>
<organism evidence="10 11">
    <name type="scientific">Mycena venus</name>
    <dbReference type="NCBI Taxonomy" id="2733690"/>
    <lineage>
        <taxon>Eukaryota</taxon>
        <taxon>Fungi</taxon>
        <taxon>Dikarya</taxon>
        <taxon>Basidiomycota</taxon>
        <taxon>Agaricomycotina</taxon>
        <taxon>Agaricomycetes</taxon>
        <taxon>Agaricomycetidae</taxon>
        <taxon>Agaricales</taxon>
        <taxon>Marasmiineae</taxon>
        <taxon>Mycenaceae</taxon>
        <taxon>Mycena</taxon>
    </lineage>
</organism>
<evidence type="ECO:0000256" key="4">
    <source>
        <dbReference type="ARBA" id="ARBA00023015"/>
    </source>
</evidence>
<comment type="similarity">
    <text evidence="2">Belongs to the Mediator complex subunit 12 family.</text>
</comment>
<keyword evidence="6" id="KW-0539">Nucleus</keyword>
<reference evidence="10" key="1">
    <citation type="submission" date="2020-05" db="EMBL/GenBank/DDBJ databases">
        <title>Mycena genomes resolve the evolution of fungal bioluminescence.</title>
        <authorList>
            <person name="Tsai I.J."/>
        </authorList>
    </citation>
    <scope>NUCLEOTIDE SEQUENCE</scope>
    <source>
        <strain evidence="10">CCC161011</strain>
    </source>
</reference>
<feature type="domain" description="Mediator complex subunit Med12" evidence="9">
    <location>
        <begin position="143"/>
        <end position="206"/>
    </location>
</feature>
<dbReference type="GO" id="GO:0016592">
    <property type="term" value="C:mediator complex"/>
    <property type="evidence" value="ECO:0007669"/>
    <property type="project" value="InterPro"/>
</dbReference>
<evidence type="ECO:0000256" key="3">
    <source>
        <dbReference type="ARBA" id="ARBA00019622"/>
    </source>
</evidence>
<protein>
    <recommendedName>
        <fullName evidence="3">Mediator of RNA polymerase II transcription subunit 12</fullName>
    </recommendedName>
    <alternativeName>
        <fullName evidence="7">Mediator complex subunit 12</fullName>
    </alternativeName>
</protein>
<evidence type="ECO:0000256" key="8">
    <source>
        <dbReference type="SAM" id="MobiDB-lite"/>
    </source>
</evidence>
<feature type="region of interest" description="Disordered" evidence="8">
    <location>
        <begin position="1556"/>
        <end position="1670"/>
    </location>
</feature>
<dbReference type="SMART" id="SM01281">
    <property type="entry name" value="Med12"/>
    <property type="match status" value="1"/>
</dbReference>
<comment type="caution">
    <text evidence="10">The sequence shown here is derived from an EMBL/GenBank/DDBJ whole genome shotgun (WGS) entry which is preliminary data.</text>
</comment>
<comment type="subcellular location">
    <subcellularLocation>
        <location evidence="1">Nucleus</location>
    </subcellularLocation>
</comment>
<dbReference type="EMBL" id="JACAZI010000004">
    <property type="protein sequence ID" value="KAF7362097.1"/>
    <property type="molecule type" value="Genomic_DNA"/>
</dbReference>
<accession>A0A8H7D7C3</accession>
<dbReference type="InterPro" id="IPR019035">
    <property type="entry name" value="Mediator_Med12"/>
</dbReference>
<dbReference type="OrthoDB" id="20828at2759"/>
<feature type="compositionally biased region" description="Low complexity" evidence="8">
    <location>
        <begin position="1582"/>
        <end position="1631"/>
    </location>
</feature>
<dbReference type="GO" id="GO:0006357">
    <property type="term" value="P:regulation of transcription by RNA polymerase II"/>
    <property type="evidence" value="ECO:0007669"/>
    <property type="project" value="InterPro"/>
</dbReference>
<evidence type="ECO:0000259" key="9">
    <source>
        <dbReference type="SMART" id="SM01281"/>
    </source>
</evidence>
<dbReference type="PANTHER" id="PTHR46567:SF1">
    <property type="entry name" value="MEDIATOR OF RNA POLYMERASE II TRANSCRIPTION SUBUNIT 12"/>
    <property type="match status" value="1"/>
</dbReference>
<evidence type="ECO:0000313" key="10">
    <source>
        <dbReference type="EMBL" id="KAF7362097.1"/>
    </source>
</evidence>